<dbReference type="AlphaFoldDB" id="A0A6G4WFY1"/>
<dbReference type="Gene3D" id="3.40.50.10420">
    <property type="entry name" value="NagB/RpiA/CoA transferase-like"/>
    <property type="match status" value="1"/>
</dbReference>
<dbReference type="InterPro" id="IPR037171">
    <property type="entry name" value="NagB/RpiA_transferase-like"/>
</dbReference>
<protein>
    <submittedName>
        <fullName evidence="3">LUD domain-containing protein</fullName>
    </submittedName>
</protein>
<dbReference type="Pfam" id="PF02589">
    <property type="entry name" value="LUD_dom"/>
    <property type="match status" value="1"/>
</dbReference>
<evidence type="ECO:0000256" key="1">
    <source>
        <dbReference type="SAM" id="MobiDB-lite"/>
    </source>
</evidence>
<evidence type="ECO:0000313" key="4">
    <source>
        <dbReference type="Proteomes" id="UP001642900"/>
    </source>
</evidence>
<accession>A0A6G4WFY1</accession>
<dbReference type="SUPFAM" id="SSF100950">
    <property type="entry name" value="NagB/RpiA/CoA transferase-like"/>
    <property type="match status" value="1"/>
</dbReference>
<organism evidence="3 4">
    <name type="scientific">Allomesorhizobium camelthorni</name>
    <dbReference type="NCBI Taxonomy" id="475069"/>
    <lineage>
        <taxon>Bacteria</taxon>
        <taxon>Pseudomonadati</taxon>
        <taxon>Pseudomonadota</taxon>
        <taxon>Alphaproteobacteria</taxon>
        <taxon>Hyphomicrobiales</taxon>
        <taxon>Phyllobacteriaceae</taxon>
        <taxon>Allomesorhizobium</taxon>
    </lineage>
</organism>
<reference evidence="3 4" key="1">
    <citation type="submission" date="2020-02" db="EMBL/GenBank/DDBJ databases">
        <title>Genome sequence of strain CCNWXJ40-4.</title>
        <authorList>
            <person name="Gao J."/>
            <person name="Sun J."/>
        </authorList>
    </citation>
    <scope>NUCLEOTIDE SEQUENCE [LARGE SCALE GENOMIC DNA]</scope>
    <source>
        <strain evidence="3 4">CCNWXJ 40-4</strain>
    </source>
</reference>
<dbReference type="PANTHER" id="PTHR43682:SF1">
    <property type="entry name" value="LACTATE UTILIZATION PROTEIN C"/>
    <property type="match status" value="1"/>
</dbReference>
<proteinExistence type="predicted"/>
<sequence>MSSREAILKKVRQSLGQPASDAVRQKAVADRLKKSPQGVIPARGQLAPAERVELFCTMAEKLFATVQRVPKPEDVPAAVAEYLRGKNLPASIRMGGDPRLAAMPWRKQRALEVKQGASDGDDATGVSHAAGGIAETGTLVMLSGAGNPTTINFLPEHHIVVIDAADIDGDLETAIANVRKIFGKGKMPRTLNLVSGPSRSGDIEQKLILGAHGPRALHILVVGG</sequence>
<evidence type="ECO:0000313" key="3">
    <source>
        <dbReference type="EMBL" id="NGO53136.1"/>
    </source>
</evidence>
<dbReference type="RefSeq" id="WP_165030209.1">
    <property type="nucleotide sequence ID" value="NZ_JAAKZF010000027.1"/>
</dbReference>
<dbReference type="EMBL" id="JAAKZF010000027">
    <property type="protein sequence ID" value="NGO53136.1"/>
    <property type="molecule type" value="Genomic_DNA"/>
</dbReference>
<dbReference type="Proteomes" id="UP001642900">
    <property type="component" value="Unassembled WGS sequence"/>
</dbReference>
<dbReference type="InterPro" id="IPR024185">
    <property type="entry name" value="FTHF_cligase-like_sf"/>
</dbReference>
<dbReference type="InterPro" id="IPR003741">
    <property type="entry name" value="LUD_dom"/>
</dbReference>
<keyword evidence="4" id="KW-1185">Reference proteome</keyword>
<evidence type="ECO:0000259" key="2">
    <source>
        <dbReference type="Pfam" id="PF02589"/>
    </source>
</evidence>
<gene>
    <name evidence="3" type="ORF">G6N73_18520</name>
</gene>
<comment type="caution">
    <text evidence="3">The sequence shown here is derived from an EMBL/GenBank/DDBJ whole genome shotgun (WGS) entry which is preliminary data.</text>
</comment>
<feature type="region of interest" description="Disordered" evidence="1">
    <location>
        <begin position="1"/>
        <end position="22"/>
    </location>
</feature>
<name>A0A6G4WFY1_9HYPH</name>
<dbReference type="PANTHER" id="PTHR43682">
    <property type="entry name" value="LACTATE UTILIZATION PROTEIN C"/>
    <property type="match status" value="1"/>
</dbReference>
<feature type="domain" description="LUD" evidence="2">
    <location>
        <begin position="123"/>
        <end position="222"/>
    </location>
</feature>